<proteinExistence type="predicted"/>
<sequence>MEDRIATVEGAATKVEGGHLRTCRFHRVLSLTVRPPPLISAVFPWDCGDWSSALLRCGDAGKSMAEASGGFSMLKRVMLCLEKEPLKEGL</sequence>
<dbReference type="Proteomes" id="UP001341840">
    <property type="component" value="Unassembled WGS sequence"/>
</dbReference>
<protein>
    <submittedName>
        <fullName evidence="1">Uncharacterized protein</fullName>
    </submittedName>
</protein>
<accession>A0ABU6UZG2</accession>
<name>A0ABU6UZG2_9FABA</name>
<organism evidence="1 2">
    <name type="scientific">Stylosanthes scabra</name>
    <dbReference type="NCBI Taxonomy" id="79078"/>
    <lineage>
        <taxon>Eukaryota</taxon>
        <taxon>Viridiplantae</taxon>
        <taxon>Streptophyta</taxon>
        <taxon>Embryophyta</taxon>
        <taxon>Tracheophyta</taxon>
        <taxon>Spermatophyta</taxon>
        <taxon>Magnoliopsida</taxon>
        <taxon>eudicotyledons</taxon>
        <taxon>Gunneridae</taxon>
        <taxon>Pentapetalae</taxon>
        <taxon>rosids</taxon>
        <taxon>fabids</taxon>
        <taxon>Fabales</taxon>
        <taxon>Fabaceae</taxon>
        <taxon>Papilionoideae</taxon>
        <taxon>50 kb inversion clade</taxon>
        <taxon>dalbergioids sensu lato</taxon>
        <taxon>Dalbergieae</taxon>
        <taxon>Pterocarpus clade</taxon>
        <taxon>Stylosanthes</taxon>
    </lineage>
</organism>
<evidence type="ECO:0000313" key="1">
    <source>
        <dbReference type="EMBL" id="MED6165925.1"/>
    </source>
</evidence>
<gene>
    <name evidence="1" type="ORF">PIB30_104256</name>
</gene>
<reference evidence="1 2" key="1">
    <citation type="journal article" date="2023" name="Plants (Basel)">
        <title>Bridging the Gap: Combining Genomics and Transcriptomics Approaches to Understand Stylosanthes scabra, an Orphan Legume from the Brazilian Caatinga.</title>
        <authorList>
            <person name="Ferreira-Neto J.R.C."/>
            <person name="da Silva M.D."/>
            <person name="Binneck E."/>
            <person name="de Melo N.F."/>
            <person name="da Silva R.H."/>
            <person name="de Melo A.L.T.M."/>
            <person name="Pandolfi V."/>
            <person name="Bustamante F.O."/>
            <person name="Brasileiro-Vidal A.C."/>
            <person name="Benko-Iseppon A.M."/>
        </authorList>
    </citation>
    <scope>NUCLEOTIDE SEQUENCE [LARGE SCALE GENOMIC DNA]</scope>
    <source>
        <tissue evidence="1">Leaves</tissue>
    </source>
</reference>
<evidence type="ECO:0000313" key="2">
    <source>
        <dbReference type="Proteomes" id="UP001341840"/>
    </source>
</evidence>
<comment type="caution">
    <text evidence="1">The sequence shown here is derived from an EMBL/GenBank/DDBJ whole genome shotgun (WGS) entry which is preliminary data.</text>
</comment>
<dbReference type="EMBL" id="JASCZI010124385">
    <property type="protein sequence ID" value="MED6165925.1"/>
    <property type="molecule type" value="Genomic_DNA"/>
</dbReference>
<feature type="non-terminal residue" evidence="1">
    <location>
        <position position="90"/>
    </location>
</feature>
<keyword evidence="2" id="KW-1185">Reference proteome</keyword>